<name>A0A6G1FC48_9ORYZ</name>
<reference evidence="2 3" key="1">
    <citation type="submission" date="2019-11" db="EMBL/GenBank/DDBJ databases">
        <title>Whole genome sequence of Oryza granulata.</title>
        <authorList>
            <person name="Li W."/>
        </authorList>
    </citation>
    <scope>NUCLEOTIDE SEQUENCE [LARGE SCALE GENOMIC DNA]</scope>
    <source>
        <strain evidence="3">cv. Menghai</strain>
        <tissue evidence="2">Leaf</tissue>
    </source>
</reference>
<feature type="compositionally biased region" description="Polar residues" evidence="1">
    <location>
        <begin position="117"/>
        <end position="131"/>
    </location>
</feature>
<comment type="caution">
    <text evidence="2">The sequence shown here is derived from an EMBL/GenBank/DDBJ whole genome shotgun (WGS) entry which is preliminary data.</text>
</comment>
<feature type="compositionally biased region" description="Polar residues" evidence="1">
    <location>
        <begin position="1"/>
        <end position="11"/>
    </location>
</feature>
<proteinExistence type="predicted"/>
<accession>A0A6G1FC48</accession>
<organism evidence="2 3">
    <name type="scientific">Oryza meyeriana var. granulata</name>
    <dbReference type="NCBI Taxonomy" id="110450"/>
    <lineage>
        <taxon>Eukaryota</taxon>
        <taxon>Viridiplantae</taxon>
        <taxon>Streptophyta</taxon>
        <taxon>Embryophyta</taxon>
        <taxon>Tracheophyta</taxon>
        <taxon>Spermatophyta</taxon>
        <taxon>Magnoliopsida</taxon>
        <taxon>Liliopsida</taxon>
        <taxon>Poales</taxon>
        <taxon>Poaceae</taxon>
        <taxon>BOP clade</taxon>
        <taxon>Oryzoideae</taxon>
        <taxon>Oryzeae</taxon>
        <taxon>Oryzinae</taxon>
        <taxon>Oryza</taxon>
        <taxon>Oryza meyeriana</taxon>
    </lineage>
</organism>
<gene>
    <name evidence="2" type="ORF">E2562_024991</name>
</gene>
<evidence type="ECO:0000313" key="2">
    <source>
        <dbReference type="EMBL" id="KAF0934362.1"/>
    </source>
</evidence>
<sequence>MTSTGSPSSRCRSAGARHTAARSSTSIEQRFVTLGIAGSALRVDPMPGGLDFFFASPTPPTEPPRRIHLLTGGRPRRHRNSYKFKHTFAAGLCLVCREDLVFLPKEVSPRDFGGLSNEETQAMTNSARAAT</sequence>
<dbReference type="EMBL" id="SPHZ02000001">
    <property type="protein sequence ID" value="KAF0934362.1"/>
    <property type="molecule type" value="Genomic_DNA"/>
</dbReference>
<evidence type="ECO:0000313" key="3">
    <source>
        <dbReference type="Proteomes" id="UP000479710"/>
    </source>
</evidence>
<feature type="region of interest" description="Disordered" evidence="1">
    <location>
        <begin position="1"/>
        <end position="24"/>
    </location>
</feature>
<keyword evidence="3" id="KW-1185">Reference proteome</keyword>
<evidence type="ECO:0000256" key="1">
    <source>
        <dbReference type="SAM" id="MobiDB-lite"/>
    </source>
</evidence>
<dbReference type="AlphaFoldDB" id="A0A6G1FC48"/>
<protein>
    <submittedName>
        <fullName evidence="2">Uncharacterized protein</fullName>
    </submittedName>
</protein>
<dbReference type="Proteomes" id="UP000479710">
    <property type="component" value="Unassembled WGS sequence"/>
</dbReference>
<feature type="region of interest" description="Disordered" evidence="1">
    <location>
        <begin position="111"/>
        <end position="131"/>
    </location>
</feature>